<name>A0A1Y2CSX2_9FUNG</name>
<dbReference type="Proteomes" id="UP000193920">
    <property type="component" value="Unassembled WGS sequence"/>
</dbReference>
<dbReference type="STRING" id="1754190.A0A1Y2CSX2"/>
<dbReference type="AlphaFoldDB" id="A0A1Y2CSX2"/>
<dbReference type="PANTHER" id="PTHR23088">
    <property type="entry name" value="NITRILASE-RELATED"/>
    <property type="match status" value="1"/>
</dbReference>
<evidence type="ECO:0000313" key="3">
    <source>
        <dbReference type="EMBL" id="ORY50103.1"/>
    </source>
</evidence>
<dbReference type="Pfam" id="PF00795">
    <property type="entry name" value="CN_hydrolase"/>
    <property type="match status" value="2"/>
</dbReference>
<dbReference type="PROSITE" id="PS50263">
    <property type="entry name" value="CN_HYDROLASE"/>
    <property type="match status" value="1"/>
</dbReference>
<feature type="region of interest" description="Disordered" evidence="1">
    <location>
        <begin position="217"/>
        <end position="274"/>
    </location>
</feature>
<dbReference type="InterPro" id="IPR036526">
    <property type="entry name" value="C-N_Hydrolase_sf"/>
</dbReference>
<protein>
    <submittedName>
        <fullName evidence="3">Carbon-nitrogen hydrolase</fullName>
    </submittedName>
</protein>
<keyword evidence="3" id="KW-0378">Hydrolase</keyword>
<gene>
    <name evidence="3" type="ORF">LY90DRAFT_508510</name>
</gene>
<reference evidence="3 4" key="1">
    <citation type="submission" date="2016-08" db="EMBL/GenBank/DDBJ databases">
        <title>A Parts List for Fungal Cellulosomes Revealed by Comparative Genomics.</title>
        <authorList>
            <consortium name="DOE Joint Genome Institute"/>
            <person name="Haitjema C.H."/>
            <person name="Gilmore S.P."/>
            <person name="Henske J.K."/>
            <person name="Solomon K.V."/>
            <person name="De Groot R."/>
            <person name="Kuo A."/>
            <person name="Mondo S.J."/>
            <person name="Salamov A.A."/>
            <person name="Labutti K."/>
            <person name="Zhao Z."/>
            <person name="Chiniquy J."/>
            <person name="Barry K."/>
            <person name="Brewer H.M."/>
            <person name="Purvine S.O."/>
            <person name="Wright A.T."/>
            <person name="Boxma B."/>
            <person name="Van Alen T."/>
            <person name="Hackstein J.H."/>
            <person name="Baker S.E."/>
            <person name="Grigoriev I.V."/>
            <person name="O'Malley M.A."/>
        </authorList>
    </citation>
    <scope>NUCLEOTIDE SEQUENCE [LARGE SCALE GENOMIC DNA]</scope>
    <source>
        <strain evidence="3 4">G1</strain>
    </source>
</reference>
<dbReference type="GO" id="GO:0016787">
    <property type="term" value="F:hydrolase activity"/>
    <property type="evidence" value="ECO:0007669"/>
    <property type="project" value="UniProtKB-KW"/>
</dbReference>
<dbReference type="OrthoDB" id="10250282at2759"/>
<dbReference type="EMBL" id="MCOG01000098">
    <property type="protein sequence ID" value="ORY50103.1"/>
    <property type="molecule type" value="Genomic_DNA"/>
</dbReference>
<proteinExistence type="predicted"/>
<keyword evidence="4" id="KW-1185">Reference proteome</keyword>
<evidence type="ECO:0000313" key="4">
    <source>
        <dbReference type="Proteomes" id="UP000193920"/>
    </source>
</evidence>
<dbReference type="InterPro" id="IPR003010">
    <property type="entry name" value="C-N_Hydrolase"/>
</dbReference>
<accession>A0A1Y2CSX2</accession>
<dbReference type="PANTHER" id="PTHR23088:SF27">
    <property type="entry name" value="DEAMINATED GLUTATHIONE AMIDASE"/>
    <property type="match status" value="1"/>
</dbReference>
<organism evidence="3 4">
    <name type="scientific">Neocallimastix californiae</name>
    <dbReference type="NCBI Taxonomy" id="1754190"/>
    <lineage>
        <taxon>Eukaryota</taxon>
        <taxon>Fungi</taxon>
        <taxon>Fungi incertae sedis</taxon>
        <taxon>Chytridiomycota</taxon>
        <taxon>Chytridiomycota incertae sedis</taxon>
        <taxon>Neocallimastigomycetes</taxon>
        <taxon>Neocallimastigales</taxon>
        <taxon>Neocallimastigaceae</taxon>
        <taxon>Neocallimastix</taxon>
    </lineage>
</organism>
<feature type="region of interest" description="Disordered" evidence="1">
    <location>
        <begin position="152"/>
        <end position="174"/>
    </location>
</feature>
<comment type="caution">
    <text evidence="3">The sequence shown here is derived from an EMBL/GenBank/DDBJ whole genome shotgun (WGS) entry which is preliminary data.</text>
</comment>
<sequence>MQNNSIIVCLVQLAVIPYKFQENKNKIEKYVEKVMKLKKCKPDIIVLPEMWNIGYTINRIEEYADMNGEKTKHFLTELANKHKVIIIGGSIASYNTYRKIYENLNMNIDIEGNLLNTYSKIHLFSPSKEDSVFTRGSQFNVITTTINKNRIKSSTSDSNETNNTSDSNEANSSNSKLECTFSTVICYDIRFPEFIRSIALKGINLKNQKNNKLNEYSKQQLQQPQQDSSSTETTTTIITSTTTSSTTKTTTTKTTTTNSKKNSDTNTKSITGSTSNLKPLEGGLDILFVSAAWPYPRLHHWKSLLIARAIENQCFVVAVNNCGEMDGLTFCGILK</sequence>
<feature type="compositionally biased region" description="Low complexity" evidence="1">
    <location>
        <begin position="153"/>
        <end position="174"/>
    </location>
</feature>
<feature type="compositionally biased region" description="Low complexity" evidence="1">
    <location>
        <begin position="217"/>
        <end position="271"/>
    </location>
</feature>
<evidence type="ECO:0000259" key="2">
    <source>
        <dbReference type="PROSITE" id="PS50263"/>
    </source>
</evidence>
<dbReference type="SUPFAM" id="SSF56317">
    <property type="entry name" value="Carbon-nitrogen hydrolase"/>
    <property type="match status" value="2"/>
</dbReference>
<evidence type="ECO:0000256" key="1">
    <source>
        <dbReference type="SAM" id="MobiDB-lite"/>
    </source>
</evidence>
<feature type="domain" description="CN hydrolase" evidence="2">
    <location>
        <begin position="6"/>
        <end position="335"/>
    </location>
</feature>
<dbReference type="Gene3D" id="3.60.110.10">
    <property type="entry name" value="Carbon-nitrogen hydrolase"/>
    <property type="match status" value="2"/>
</dbReference>